<dbReference type="EMBL" id="CP036299">
    <property type="protein sequence ID" value="QDV29606.1"/>
    <property type="molecule type" value="Genomic_DNA"/>
</dbReference>
<dbReference type="KEGG" id="peh:Spb1_15190"/>
<dbReference type="Proteomes" id="UP000315349">
    <property type="component" value="Chromosome"/>
</dbReference>
<evidence type="ECO:0000313" key="2">
    <source>
        <dbReference type="Proteomes" id="UP000315349"/>
    </source>
</evidence>
<keyword evidence="2" id="KW-1185">Reference proteome</keyword>
<gene>
    <name evidence="1" type="ORF">Spb1_15190</name>
</gene>
<organism evidence="1 2">
    <name type="scientific">Planctopirus ephydatiae</name>
    <dbReference type="NCBI Taxonomy" id="2528019"/>
    <lineage>
        <taxon>Bacteria</taxon>
        <taxon>Pseudomonadati</taxon>
        <taxon>Planctomycetota</taxon>
        <taxon>Planctomycetia</taxon>
        <taxon>Planctomycetales</taxon>
        <taxon>Planctomycetaceae</taxon>
        <taxon>Planctopirus</taxon>
    </lineage>
</organism>
<proteinExistence type="predicted"/>
<accession>A0A518GM25</accession>
<evidence type="ECO:0000313" key="1">
    <source>
        <dbReference type="EMBL" id="QDV29606.1"/>
    </source>
</evidence>
<name>A0A518GM25_9PLAN</name>
<protein>
    <submittedName>
        <fullName evidence="1">Uncharacterized protein</fullName>
    </submittedName>
</protein>
<sequence length="31" mass="3622">MMSTVIELMNDALFFQGLTHNQVDRQWPVEA</sequence>
<reference evidence="1 2" key="1">
    <citation type="submission" date="2019-02" db="EMBL/GenBank/DDBJ databases">
        <title>Deep-cultivation of Planctomycetes and their phenomic and genomic characterization uncovers novel biology.</title>
        <authorList>
            <person name="Wiegand S."/>
            <person name="Jogler M."/>
            <person name="Boedeker C."/>
            <person name="Pinto D."/>
            <person name="Vollmers J."/>
            <person name="Rivas-Marin E."/>
            <person name="Kohn T."/>
            <person name="Peeters S.H."/>
            <person name="Heuer A."/>
            <person name="Rast P."/>
            <person name="Oberbeckmann S."/>
            <person name="Bunk B."/>
            <person name="Jeske O."/>
            <person name="Meyerdierks A."/>
            <person name="Storesund J.E."/>
            <person name="Kallscheuer N."/>
            <person name="Luecker S."/>
            <person name="Lage O.M."/>
            <person name="Pohl T."/>
            <person name="Merkel B.J."/>
            <person name="Hornburger P."/>
            <person name="Mueller R.-W."/>
            <person name="Bruemmer F."/>
            <person name="Labrenz M."/>
            <person name="Spormann A.M."/>
            <person name="Op den Camp H."/>
            <person name="Overmann J."/>
            <person name="Amann R."/>
            <person name="Jetten M.S.M."/>
            <person name="Mascher T."/>
            <person name="Medema M.H."/>
            <person name="Devos D.P."/>
            <person name="Kaster A.-K."/>
            <person name="Ovreas L."/>
            <person name="Rohde M."/>
            <person name="Galperin M.Y."/>
            <person name="Jogler C."/>
        </authorList>
    </citation>
    <scope>NUCLEOTIDE SEQUENCE [LARGE SCALE GENOMIC DNA]</scope>
    <source>
        <strain evidence="1 2">Spb1</strain>
    </source>
</reference>
<dbReference type="AlphaFoldDB" id="A0A518GM25"/>